<reference evidence="4" key="2">
    <citation type="submission" date="2019-07" db="EMBL/GenBank/DDBJ databases">
        <authorList>
            <person name="Yang Y."/>
            <person name="Bocs S."/>
            <person name="Baudouin L."/>
        </authorList>
    </citation>
    <scope>NUCLEOTIDE SEQUENCE</scope>
    <source>
        <tissue evidence="4">Spear leaf of Hainan Tall coconut</tissue>
    </source>
</reference>
<evidence type="ECO:0000256" key="1">
    <source>
        <dbReference type="ARBA" id="ARBA00005701"/>
    </source>
</evidence>
<evidence type="ECO:0000256" key="2">
    <source>
        <dbReference type="ARBA" id="ARBA00022170"/>
    </source>
</evidence>
<evidence type="ECO:0000313" key="5">
    <source>
        <dbReference type="Proteomes" id="UP000797356"/>
    </source>
</evidence>
<dbReference type="PANTHER" id="PTHR28524">
    <property type="entry name" value="SUCCINATE DEHYDROGENASE ASSEMBLY FACTOR 4, MITOCHONDRIAL"/>
    <property type="match status" value="1"/>
</dbReference>
<sequence>MASNLRRLLTPLRETSGPRSGLGPWLHDSLPPSIYSVPRCLSSSGPQQPKEAFGDSPAPPPPPRTEEKEETGANREEEGTSEGDGDDGVYVNKLTGEVGGPRGPEPTRYGDWERAGRCSDF</sequence>
<dbReference type="InterPro" id="IPR012875">
    <property type="entry name" value="SDHF4"/>
</dbReference>
<dbReference type="EMBL" id="CM017873">
    <property type="protein sequence ID" value="KAG1330329.1"/>
    <property type="molecule type" value="Genomic_DNA"/>
</dbReference>
<dbReference type="GO" id="GO:0005739">
    <property type="term" value="C:mitochondrion"/>
    <property type="evidence" value="ECO:0007669"/>
    <property type="project" value="TreeGrafter"/>
</dbReference>
<accession>A0A8K0HYQ0</accession>
<organism evidence="4 5">
    <name type="scientific">Cocos nucifera</name>
    <name type="common">Coconut palm</name>
    <dbReference type="NCBI Taxonomy" id="13894"/>
    <lineage>
        <taxon>Eukaryota</taxon>
        <taxon>Viridiplantae</taxon>
        <taxon>Streptophyta</taxon>
        <taxon>Embryophyta</taxon>
        <taxon>Tracheophyta</taxon>
        <taxon>Spermatophyta</taxon>
        <taxon>Magnoliopsida</taxon>
        <taxon>Liliopsida</taxon>
        <taxon>Arecaceae</taxon>
        <taxon>Arecoideae</taxon>
        <taxon>Cocoseae</taxon>
        <taxon>Attaleinae</taxon>
        <taxon>Cocos</taxon>
    </lineage>
</organism>
<proteinExistence type="inferred from homology"/>
<feature type="compositionally biased region" description="Basic and acidic residues" evidence="3">
    <location>
        <begin position="108"/>
        <end position="121"/>
    </location>
</feature>
<protein>
    <recommendedName>
        <fullName evidence="2">Succinate dehydrogenase assembly factor 4, mitochondrial</fullName>
    </recommendedName>
</protein>
<comment type="caution">
    <text evidence="4">The sequence shown here is derived from an EMBL/GenBank/DDBJ whole genome shotgun (WGS) entry which is preliminary data.</text>
</comment>
<feature type="compositionally biased region" description="Basic and acidic residues" evidence="3">
    <location>
        <begin position="64"/>
        <end position="78"/>
    </location>
</feature>
<dbReference type="GO" id="GO:0034553">
    <property type="term" value="P:mitochondrial respiratory chain complex II assembly"/>
    <property type="evidence" value="ECO:0007669"/>
    <property type="project" value="TreeGrafter"/>
</dbReference>
<reference evidence="4" key="1">
    <citation type="journal article" date="2017" name="Gigascience">
        <title>The genome draft of coconut (Cocos nucifera).</title>
        <authorList>
            <person name="Xiao Y."/>
            <person name="Xu P."/>
            <person name="Fan H."/>
            <person name="Baudouin L."/>
            <person name="Xia W."/>
            <person name="Bocs S."/>
            <person name="Xu J."/>
            <person name="Li Q."/>
            <person name="Guo A."/>
            <person name="Zhou L."/>
            <person name="Li J."/>
            <person name="Wu Y."/>
            <person name="Ma Z."/>
            <person name="Armero A."/>
            <person name="Issali A.E."/>
            <person name="Liu N."/>
            <person name="Peng M."/>
            <person name="Yang Y."/>
        </authorList>
    </citation>
    <scope>NUCLEOTIDE SEQUENCE</scope>
    <source>
        <tissue evidence="4">Spear leaf of Hainan Tall coconut</tissue>
    </source>
</reference>
<dbReference type="AlphaFoldDB" id="A0A8K0HYQ0"/>
<evidence type="ECO:0000256" key="3">
    <source>
        <dbReference type="SAM" id="MobiDB-lite"/>
    </source>
</evidence>
<dbReference type="Pfam" id="PF07896">
    <property type="entry name" value="DUF1674"/>
    <property type="match status" value="1"/>
</dbReference>
<name>A0A8K0HYQ0_COCNU</name>
<comment type="similarity">
    <text evidence="1">Belongs to the SDHAF4 family.</text>
</comment>
<evidence type="ECO:0000313" key="4">
    <source>
        <dbReference type="EMBL" id="KAG1330329.1"/>
    </source>
</evidence>
<gene>
    <name evidence="4" type="ORF">COCNU_02G002970</name>
</gene>
<dbReference type="PANTHER" id="PTHR28524:SF3">
    <property type="entry name" value="SUCCINATE DEHYDROGENASE ASSEMBLY FACTOR 4, MITOCHONDRIAL"/>
    <property type="match status" value="1"/>
</dbReference>
<dbReference type="Proteomes" id="UP000797356">
    <property type="component" value="Chromosome 2"/>
</dbReference>
<keyword evidence="5" id="KW-1185">Reference proteome</keyword>
<feature type="region of interest" description="Disordered" evidence="3">
    <location>
        <begin position="1"/>
        <end position="121"/>
    </location>
</feature>
<dbReference type="OrthoDB" id="201362at2759"/>